<evidence type="ECO:0000256" key="7">
    <source>
        <dbReference type="ARBA" id="ARBA00023049"/>
    </source>
</evidence>
<keyword evidence="19" id="KW-0224">Dipeptidase</keyword>
<dbReference type="FunFam" id="3.40.630.10:FF:000015">
    <property type="entry name" value="Aminoacyl-histidine dipeptidase PepD"/>
    <property type="match status" value="1"/>
</dbReference>
<dbReference type="InterPro" id="IPR002933">
    <property type="entry name" value="Peptidase_M20"/>
</dbReference>
<accession>A0A212J8N0</accession>
<dbReference type="FunFam" id="3.40.630.10:FF:000018">
    <property type="entry name" value="Aminoacyl-histidine dipeptidase PepD"/>
    <property type="match status" value="1"/>
</dbReference>
<feature type="domain" description="Peptidase M20 dimerisation" evidence="18">
    <location>
        <begin position="208"/>
        <end position="291"/>
    </location>
</feature>
<organism evidence="19">
    <name type="scientific">uncultured Dysgonomonas sp</name>
    <dbReference type="NCBI Taxonomy" id="206096"/>
    <lineage>
        <taxon>Bacteria</taxon>
        <taxon>Pseudomonadati</taxon>
        <taxon>Bacteroidota</taxon>
        <taxon>Bacteroidia</taxon>
        <taxon>Bacteroidales</taxon>
        <taxon>Dysgonomonadaceae</taxon>
        <taxon>Dysgonomonas</taxon>
        <taxon>environmental samples</taxon>
    </lineage>
</organism>
<evidence type="ECO:0000256" key="4">
    <source>
        <dbReference type="ARBA" id="ARBA00022723"/>
    </source>
</evidence>
<evidence type="ECO:0000256" key="12">
    <source>
        <dbReference type="ARBA" id="ARBA00061423"/>
    </source>
</evidence>
<comment type="catalytic activity">
    <reaction evidence="9">
        <text>Hydrolysis of dipeptides, preferentially hydrophobic dipeptides including prolyl amino acids.</text>
        <dbReference type="EC" id="3.4.13.18"/>
    </reaction>
</comment>
<keyword evidence="3" id="KW-0645">Protease</keyword>
<reference evidence="19" key="1">
    <citation type="submission" date="2016-04" db="EMBL/GenBank/DDBJ databases">
        <authorList>
            <person name="Evans L.H."/>
            <person name="Alamgir A."/>
            <person name="Owens N."/>
            <person name="Weber N.D."/>
            <person name="Virtaneva K."/>
            <person name="Barbian K."/>
            <person name="Babar A."/>
            <person name="Rosenke K."/>
        </authorList>
    </citation>
    <scope>NUCLEOTIDE SEQUENCE</scope>
    <source>
        <strain evidence="19">86-1</strain>
    </source>
</reference>
<dbReference type="RefSeq" id="WP_296939481.1">
    <property type="nucleotide sequence ID" value="NZ_LT599032.1"/>
</dbReference>
<name>A0A212J8N0_9BACT</name>
<evidence type="ECO:0000256" key="13">
    <source>
        <dbReference type="ARBA" id="ARBA00071271"/>
    </source>
</evidence>
<proteinExistence type="inferred from homology"/>
<dbReference type="InterPro" id="IPR011650">
    <property type="entry name" value="Peptidase_M20_dimer"/>
</dbReference>
<evidence type="ECO:0000256" key="2">
    <source>
        <dbReference type="ARBA" id="ARBA00001947"/>
    </source>
</evidence>
<protein>
    <recommendedName>
        <fullName evidence="13">Cytosol non-specific dipeptidase</fullName>
        <ecNumber evidence="10">3.4.13.18</ecNumber>
    </recommendedName>
    <alternativeName>
        <fullName evidence="16">Aminoacyl-histidine dipeptidase</fullName>
    </alternativeName>
    <alternativeName>
        <fullName evidence="15">Beta-alanyl-histidine dipeptidase</fullName>
    </alternativeName>
    <alternativeName>
        <fullName evidence="14">Carnosinase</fullName>
    </alternativeName>
    <alternativeName>
        <fullName evidence="11">Peptidase D</fullName>
    </alternativeName>
    <alternativeName>
        <fullName evidence="17">Xaa-His dipeptidase</fullName>
    </alternativeName>
</protein>
<comment type="cofactor">
    <cofactor evidence="2">
        <name>Zn(2+)</name>
        <dbReference type="ChEBI" id="CHEBI:29105"/>
    </cofactor>
</comment>
<evidence type="ECO:0000256" key="16">
    <source>
        <dbReference type="ARBA" id="ARBA00077688"/>
    </source>
</evidence>
<dbReference type="NCBIfam" id="TIGR01893">
    <property type="entry name" value="aa-his-dipept"/>
    <property type="match status" value="1"/>
</dbReference>
<evidence type="ECO:0000256" key="17">
    <source>
        <dbReference type="ARBA" id="ARBA00078074"/>
    </source>
</evidence>
<dbReference type="EC" id="3.4.13.18" evidence="10"/>
<keyword evidence="6" id="KW-0862">Zinc</keyword>
<dbReference type="PRINTS" id="PR00934">
    <property type="entry name" value="XHISDIPTASE"/>
</dbReference>
<keyword evidence="5 19" id="KW-0378">Hydrolase</keyword>
<dbReference type="GO" id="GO:0005829">
    <property type="term" value="C:cytosol"/>
    <property type="evidence" value="ECO:0007669"/>
    <property type="project" value="TreeGrafter"/>
</dbReference>
<dbReference type="GO" id="GO:0070573">
    <property type="term" value="F:metallodipeptidase activity"/>
    <property type="evidence" value="ECO:0007669"/>
    <property type="project" value="TreeGrafter"/>
</dbReference>
<keyword evidence="7" id="KW-0482">Metalloprotease</keyword>
<dbReference type="CDD" id="cd03890">
    <property type="entry name" value="M20_pepD"/>
    <property type="match status" value="1"/>
</dbReference>
<sequence length="485" mass="52882">MTIKDLKPSAVWNYFYEISQIPRPSKKEGKIIAYLLDFAKKHNLEVKKDDAGNVLITKPATKGKENLPTVILQGHVDMVCEKNSGTVHDFGNDPIETVVEGDWLKAKGTTLGADNGIGVAAALAILSSDTIEHGKLECLFTVDEETGLTGAYALSKDFLNGDILINLDTEEEGEVYIGCAGGKITTATFTYKPESIPANYFWFKAQVKGLNGGHSGSEIHKGLGNANKILNRYLWTLSRQYDLSLAEFNGGNLHNAIAREAYAIAGVPYNKKEEVIVALNTLAPEIEAELKSVDPNLRMTVESTDTPSFVIDKDTTNNLLNALYACPHGVLGMSFEIPGLVEASTNLASVKMKEGNTILITTSQRSSTNSLKDDAGNIVNAVFTLAKADVVHSAGYPGWRPNPDSKVLGVAKDAYKKLFNKEAEIMAIHAGLECGLFLEKYPHLDMISCGPTIRNAHSPEEQVEILSVEKWWVFLLEILKNIPAK</sequence>
<evidence type="ECO:0000256" key="1">
    <source>
        <dbReference type="ARBA" id="ARBA00001941"/>
    </source>
</evidence>
<evidence type="ECO:0000256" key="6">
    <source>
        <dbReference type="ARBA" id="ARBA00022833"/>
    </source>
</evidence>
<dbReference type="Gene3D" id="3.40.630.10">
    <property type="entry name" value="Zn peptidases"/>
    <property type="match status" value="2"/>
</dbReference>
<dbReference type="GO" id="GO:0046872">
    <property type="term" value="F:metal ion binding"/>
    <property type="evidence" value="ECO:0007669"/>
    <property type="project" value="UniProtKB-KW"/>
</dbReference>
<evidence type="ECO:0000256" key="5">
    <source>
        <dbReference type="ARBA" id="ARBA00022801"/>
    </source>
</evidence>
<evidence type="ECO:0000256" key="14">
    <source>
        <dbReference type="ARBA" id="ARBA00075285"/>
    </source>
</evidence>
<evidence type="ECO:0000256" key="9">
    <source>
        <dbReference type="ARBA" id="ARBA00036421"/>
    </source>
</evidence>
<dbReference type="PIRSF" id="PIRSF016599">
    <property type="entry name" value="Xaa-His_dipept"/>
    <property type="match status" value="1"/>
</dbReference>
<dbReference type="PANTHER" id="PTHR43501:SF1">
    <property type="entry name" value="CYTOSOL NON-SPECIFIC DIPEPTIDASE"/>
    <property type="match status" value="1"/>
</dbReference>
<dbReference type="GO" id="GO:0006508">
    <property type="term" value="P:proteolysis"/>
    <property type="evidence" value="ECO:0007669"/>
    <property type="project" value="UniProtKB-KW"/>
</dbReference>
<dbReference type="AlphaFoldDB" id="A0A212J8N0"/>
<evidence type="ECO:0000256" key="15">
    <source>
        <dbReference type="ARBA" id="ARBA00076004"/>
    </source>
</evidence>
<keyword evidence="4" id="KW-0479">Metal-binding</keyword>
<evidence type="ECO:0000256" key="8">
    <source>
        <dbReference type="ARBA" id="ARBA00023285"/>
    </source>
</evidence>
<dbReference type="Pfam" id="PF01546">
    <property type="entry name" value="Peptidase_M20"/>
    <property type="match status" value="1"/>
</dbReference>
<evidence type="ECO:0000313" key="19">
    <source>
        <dbReference type="EMBL" id="SBV95802.1"/>
    </source>
</evidence>
<evidence type="ECO:0000256" key="11">
    <source>
        <dbReference type="ARBA" id="ARBA00044252"/>
    </source>
</evidence>
<gene>
    <name evidence="19" type="primary">pepD</name>
    <name evidence="19" type="ORF">KL86DYS1_11488</name>
</gene>
<keyword evidence="8" id="KW-0170">Cobalt</keyword>
<dbReference type="InterPro" id="IPR001160">
    <property type="entry name" value="Peptidase_M20C"/>
</dbReference>
<evidence type="ECO:0000259" key="18">
    <source>
        <dbReference type="Pfam" id="PF07687"/>
    </source>
</evidence>
<comment type="similarity">
    <text evidence="12">Belongs to the peptidase M20C family.</text>
</comment>
<dbReference type="PANTHER" id="PTHR43501">
    <property type="entry name" value="CYTOSOL NON-SPECIFIC DIPEPTIDASE"/>
    <property type="match status" value="1"/>
</dbReference>
<dbReference type="Pfam" id="PF07687">
    <property type="entry name" value="M20_dimer"/>
    <property type="match status" value="1"/>
</dbReference>
<evidence type="ECO:0000256" key="10">
    <source>
        <dbReference type="ARBA" id="ARBA00038976"/>
    </source>
</evidence>
<dbReference type="SUPFAM" id="SSF53187">
    <property type="entry name" value="Zn-dependent exopeptidases"/>
    <property type="match status" value="1"/>
</dbReference>
<evidence type="ECO:0000256" key="3">
    <source>
        <dbReference type="ARBA" id="ARBA00022670"/>
    </source>
</evidence>
<comment type="cofactor">
    <cofactor evidence="1">
        <name>Co(2+)</name>
        <dbReference type="ChEBI" id="CHEBI:48828"/>
    </cofactor>
</comment>
<dbReference type="EMBL" id="FLUM01000001">
    <property type="protein sequence ID" value="SBV95802.1"/>
    <property type="molecule type" value="Genomic_DNA"/>
</dbReference>